<reference evidence="2 3" key="1">
    <citation type="submission" date="2014-02" db="EMBL/GenBank/DDBJ databases">
        <authorList>
            <person name="Genoscope - CEA"/>
        </authorList>
    </citation>
    <scope>NUCLEOTIDE SEQUENCE [LARGE SCALE GENOMIC DNA]</scope>
    <source>
        <strain evidence="2 3">CS03</strain>
        <plasmid evidence="3">Plasmid</plasmid>
    </source>
</reference>
<proteinExistence type="predicted"/>
<sequence>MSDVLVIKEKTLNEHGIATTQFREEYQRLTGYNSKRLKMTKVIRCGQIIEAAGLDNLLAVIDTEEFFAADKSTRQDMVKRVLLLNYMPSPPSSPAETKMTSVEVATPPAGGKAQIQAEAPANNGTDTSSEDTTSIIKSEDGSTTIIERPTSQKALPSALAALKRGGIAKG</sequence>
<dbReference type="RefSeq" id="WP_046338195.1">
    <property type="nucleotide sequence ID" value="NZ_CAWMEF010000003.1"/>
</dbReference>
<dbReference type="Proteomes" id="UP000032930">
    <property type="component" value="Plasmid megaplasmid"/>
</dbReference>
<accession>A0A0B6XF21</accession>
<feature type="region of interest" description="Disordered" evidence="1">
    <location>
        <begin position="89"/>
        <end position="151"/>
    </location>
</feature>
<gene>
    <name evidence="2" type="ORF">XBW1_mp0061</name>
</gene>
<protein>
    <submittedName>
        <fullName evidence="2">Putative phage protein</fullName>
    </submittedName>
</protein>
<dbReference type="EMBL" id="FO818638">
    <property type="protein sequence ID" value="CDM92180.1"/>
    <property type="molecule type" value="Genomic_DNA"/>
</dbReference>
<dbReference type="AlphaFoldDB" id="A0A0B6XF21"/>
<evidence type="ECO:0000313" key="2">
    <source>
        <dbReference type="EMBL" id="CDM92180.1"/>
    </source>
</evidence>
<feature type="compositionally biased region" description="Low complexity" evidence="1">
    <location>
        <begin position="125"/>
        <end position="136"/>
    </location>
</feature>
<name>A0A0B6XF21_XENBV</name>
<evidence type="ECO:0000313" key="3">
    <source>
        <dbReference type="Proteomes" id="UP000032930"/>
    </source>
</evidence>
<evidence type="ECO:0000256" key="1">
    <source>
        <dbReference type="SAM" id="MobiDB-lite"/>
    </source>
</evidence>
<dbReference type="KEGG" id="xbv:XBW1_mp0061"/>
<feature type="compositionally biased region" description="Polar residues" evidence="1">
    <location>
        <begin position="141"/>
        <end position="151"/>
    </location>
</feature>
<organism evidence="2 3">
    <name type="scientific">Xenorhabdus bovienii</name>
    <name type="common">Xenorhabdus nematophila subsp. bovienii</name>
    <dbReference type="NCBI Taxonomy" id="40576"/>
    <lineage>
        <taxon>Bacteria</taxon>
        <taxon>Pseudomonadati</taxon>
        <taxon>Pseudomonadota</taxon>
        <taxon>Gammaproteobacteria</taxon>
        <taxon>Enterobacterales</taxon>
        <taxon>Morganellaceae</taxon>
        <taxon>Xenorhabdus</taxon>
    </lineage>
</organism>